<reference evidence="3" key="1">
    <citation type="journal article" date="2011" name="Proc. Natl. Acad. Sci. U.S.A.">
        <title>Obligate biotrophy features unraveled by the genomic analysis of rust fungi.</title>
        <authorList>
            <person name="Duplessis S."/>
            <person name="Cuomo C.A."/>
            <person name="Lin Y.-C."/>
            <person name="Aerts A."/>
            <person name="Tisserant E."/>
            <person name="Veneault-Fourrey C."/>
            <person name="Joly D.L."/>
            <person name="Hacquard S."/>
            <person name="Amselem J."/>
            <person name="Cantarel B.L."/>
            <person name="Chiu R."/>
            <person name="Coutinho P.M."/>
            <person name="Feau N."/>
            <person name="Field M."/>
            <person name="Frey P."/>
            <person name="Gelhaye E."/>
            <person name="Goldberg J."/>
            <person name="Grabherr M.G."/>
            <person name="Kodira C.D."/>
            <person name="Kohler A."/>
            <person name="Kuees U."/>
            <person name="Lindquist E.A."/>
            <person name="Lucas S.M."/>
            <person name="Mago R."/>
            <person name="Mauceli E."/>
            <person name="Morin E."/>
            <person name="Murat C."/>
            <person name="Pangilinan J.L."/>
            <person name="Park R."/>
            <person name="Pearson M."/>
            <person name="Quesneville H."/>
            <person name="Rouhier N."/>
            <person name="Sakthikumar S."/>
            <person name="Salamov A.A."/>
            <person name="Schmutz J."/>
            <person name="Selles B."/>
            <person name="Shapiro H."/>
            <person name="Tanguay P."/>
            <person name="Tuskan G.A."/>
            <person name="Henrissat B."/>
            <person name="Van de Peer Y."/>
            <person name="Rouze P."/>
            <person name="Ellis J.G."/>
            <person name="Dodds P.N."/>
            <person name="Schein J.E."/>
            <person name="Zhong S."/>
            <person name="Hamelin R.C."/>
            <person name="Grigoriev I.V."/>
            <person name="Szabo L.J."/>
            <person name="Martin F."/>
        </authorList>
    </citation>
    <scope>NUCLEOTIDE SEQUENCE [LARGE SCALE GENOMIC DNA]</scope>
    <source>
        <strain evidence="3">98AG31 / pathotype 3-4-7</strain>
    </source>
</reference>
<dbReference type="HOGENOM" id="CLU_1678293_0_0_1"/>
<accession>F4R733</accession>
<keyword evidence="3" id="KW-1185">Reference proteome</keyword>
<feature type="region of interest" description="Disordered" evidence="1">
    <location>
        <begin position="84"/>
        <end position="157"/>
    </location>
</feature>
<dbReference type="InParanoid" id="F4R733"/>
<evidence type="ECO:0000313" key="2">
    <source>
        <dbReference type="EMBL" id="EGG11510.1"/>
    </source>
</evidence>
<dbReference type="VEuPathDB" id="FungiDB:MELLADRAFT_59733"/>
<dbReference type="KEGG" id="mlr:MELLADRAFT_59733"/>
<sequence>MAYFDPDHLCCTCVPLGCSERQFQKHGQIHTGRLFHWTNFTNHLKASDAAALSIKKVIDQPTSQSALGHSDDLATGHITGITSGINIGLTTATNRKRARSPDQTQSSSTAHGSERRPFHKIRRLESASNPQETDLSVPQTQQPLVRPAHHLESSNES</sequence>
<gene>
    <name evidence="2" type="ORF">MELLADRAFT_59733</name>
</gene>
<dbReference type="GeneID" id="18929413"/>
<organism evidence="3">
    <name type="scientific">Melampsora larici-populina (strain 98AG31 / pathotype 3-4-7)</name>
    <name type="common">Poplar leaf rust fungus</name>
    <dbReference type="NCBI Taxonomy" id="747676"/>
    <lineage>
        <taxon>Eukaryota</taxon>
        <taxon>Fungi</taxon>
        <taxon>Dikarya</taxon>
        <taxon>Basidiomycota</taxon>
        <taxon>Pucciniomycotina</taxon>
        <taxon>Pucciniomycetes</taxon>
        <taxon>Pucciniales</taxon>
        <taxon>Melampsoraceae</taxon>
        <taxon>Melampsora</taxon>
    </lineage>
</organism>
<feature type="compositionally biased region" description="Polar residues" evidence="1">
    <location>
        <begin position="101"/>
        <end position="111"/>
    </location>
</feature>
<proteinExistence type="predicted"/>
<evidence type="ECO:0000256" key="1">
    <source>
        <dbReference type="SAM" id="MobiDB-lite"/>
    </source>
</evidence>
<dbReference type="Proteomes" id="UP000001072">
    <property type="component" value="Unassembled WGS sequence"/>
</dbReference>
<dbReference type="RefSeq" id="XP_007405145.1">
    <property type="nucleotide sequence ID" value="XM_007405083.1"/>
</dbReference>
<dbReference type="AlphaFoldDB" id="F4R733"/>
<evidence type="ECO:0000313" key="3">
    <source>
        <dbReference type="Proteomes" id="UP000001072"/>
    </source>
</evidence>
<feature type="compositionally biased region" description="Polar residues" evidence="1">
    <location>
        <begin position="126"/>
        <end position="143"/>
    </location>
</feature>
<feature type="compositionally biased region" description="Polar residues" evidence="1">
    <location>
        <begin position="84"/>
        <end position="93"/>
    </location>
</feature>
<protein>
    <submittedName>
        <fullName evidence="2">Uncharacterized protein</fullName>
    </submittedName>
</protein>
<dbReference type="EMBL" id="GL883092">
    <property type="protein sequence ID" value="EGG11510.1"/>
    <property type="molecule type" value="Genomic_DNA"/>
</dbReference>
<name>F4R733_MELLP</name>